<comment type="similarity">
    <text evidence="3 11">Belongs to the MICOS complex subunit Mic12 family.</text>
</comment>
<dbReference type="OMA" id="DRWNTEV"/>
<keyword evidence="5" id="KW-0812">Transmembrane</keyword>
<dbReference type="Proteomes" id="UP000007322">
    <property type="component" value="Chromosome 2"/>
</dbReference>
<evidence type="ECO:0000256" key="10">
    <source>
        <dbReference type="ARBA" id="ARBA00032985"/>
    </source>
</evidence>
<comment type="subunit">
    <text evidence="11">Component of the mitochondrial contact site and cristae organizing system (MICOS) complex.</text>
</comment>
<evidence type="ECO:0000256" key="7">
    <source>
        <dbReference type="ARBA" id="ARBA00023128"/>
    </source>
</evidence>
<dbReference type="GO" id="GO:0042407">
    <property type="term" value="P:cristae formation"/>
    <property type="evidence" value="ECO:0007669"/>
    <property type="project" value="InterPro"/>
</dbReference>
<keyword evidence="11" id="KW-0999">Mitochondrion inner membrane</keyword>
<feature type="compositionally biased region" description="Basic and acidic residues" evidence="12">
    <location>
        <begin position="178"/>
        <end position="192"/>
    </location>
</feature>
<dbReference type="InParanoid" id="G2Q788"/>
<comment type="subcellular location">
    <subcellularLocation>
        <location evidence="2">Membrane</location>
    </subcellularLocation>
    <subcellularLocation>
        <location evidence="11">Mitochondrion inner membrane</location>
        <topology evidence="11">Single-pass membrane protein</topology>
    </subcellularLocation>
</comment>
<dbReference type="AlphaFoldDB" id="G2Q788"/>
<organism evidence="13 14">
    <name type="scientific">Thermothelomyces thermophilus (strain ATCC 42464 / BCRC 31852 / DSM 1799)</name>
    <name type="common">Sporotrichum thermophile</name>
    <dbReference type="NCBI Taxonomy" id="573729"/>
    <lineage>
        <taxon>Eukaryota</taxon>
        <taxon>Fungi</taxon>
        <taxon>Dikarya</taxon>
        <taxon>Ascomycota</taxon>
        <taxon>Pezizomycotina</taxon>
        <taxon>Sordariomycetes</taxon>
        <taxon>Sordariomycetidae</taxon>
        <taxon>Sordariales</taxon>
        <taxon>Chaetomiaceae</taxon>
        <taxon>Thermothelomyces</taxon>
    </lineage>
</organism>
<sequence length="314" mass="35172">MGFVAGFAGGVTLTLSLTYLALLTHTSNRQAQSAVLRSQASAIDALIPPEDDHLGRRRRRNATVPLPDGTYRPRESLEQYRRDAAAGGAGPGVSFIETAKTRWNSEILSAVRWAQNKDWSRVREQAEDKVAALLGLELSREPVTVEEVVAVSPPAVRQHHYHSDQQHQPQLHPQHQQQAEHEEAVRRARDSLHHARDTTVAVAQAMRDEAREIVSEAREVVAAGVHEAKGAVEKGVEKAHDLVERTKAAVHLAEERAESEAYAKMLPVSDIEKALAERYDSARREERMKRSVEEVLRERYLPLDKRDNSRLRGL</sequence>
<gene>
    <name evidence="13" type="ORF">MYCTH_2300398</name>
</gene>
<keyword evidence="6" id="KW-1133">Transmembrane helix</keyword>
<accession>G2Q788</accession>
<feature type="compositionally biased region" description="Low complexity" evidence="12">
    <location>
        <begin position="166"/>
        <end position="177"/>
    </location>
</feature>
<evidence type="ECO:0000313" key="14">
    <source>
        <dbReference type="Proteomes" id="UP000007322"/>
    </source>
</evidence>
<evidence type="ECO:0000313" key="13">
    <source>
        <dbReference type="EMBL" id="AEO55999.1"/>
    </source>
</evidence>
<dbReference type="HOGENOM" id="CLU_056216_0_0_1"/>
<evidence type="ECO:0000256" key="8">
    <source>
        <dbReference type="ARBA" id="ARBA00023136"/>
    </source>
</evidence>
<evidence type="ECO:0000256" key="3">
    <source>
        <dbReference type="ARBA" id="ARBA00009188"/>
    </source>
</evidence>
<dbReference type="InterPro" id="IPR031463">
    <property type="entry name" value="Mic12"/>
</dbReference>
<evidence type="ECO:0000256" key="11">
    <source>
        <dbReference type="RuleBase" id="RU363010"/>
    </source>
</evidence>
<dbReference type="RefSeq" id="XP_003661244.1">
    <property type="nucleotide sequence ID" value="XM_003661196.1"/>
</dbReference>
<dbReference type="GO" id="GO:0044284">
    <property type="term" value="C:mitochondrial crista junction"/>
    <property type="evidence" value="ECO:0007669"/>
    <property type="project" value="InterPro"/>
</dbReference>
<evidence type="ECO:0000256" key="1">
    <source>
        <dbReference type="ARBA" id="ARBA00002689"/>
    </source>
</evidence>
<evidence type="ECO:0000256" key="2">
    <source>
        <dbReference type="ARBA" id="ARBA00004370"/>
    </source>
</evidence>
<feature type="region of interest" description="Disordered" evidence="12">
    <location>
        <begin position="51"/>
        <end position="72"/>
    </location>
</feature>
<keyword evidence="8" id="KW-0472">Membrane</keyword>
<evidence type="ECO:0000256" key="4">
    <source>
        <dbReference type="ARBA" id="ARBA00018170"/>
    </source>
</evidence>
<keyword evidence="14" id="KW-1185">Reference proteome</keyword>
<dbReference type="KEGG" id="mtm:MYCTH_2300398"/>
<evidence type="ECO:0000256" key="6">
    <source>
        <dbReference type="ARBA" id="ARBA00022989"/>
    </source>
</evidence>
<evidence type="ECO:0000256" key="9">
    <source>
        <dbReference type="ARBA" id="ARBA00032159"/>
    </source>
</evidence>
<name>G2Q788_THET4</name>
<dbReference type="GO" id="GO:0061617">
    <property type="term" value="C:MICOS complex"/>
    <property type="evidence" value="ECO:0007669"/>
    <property type="project" value="UniProtKB-UniRule"/>
</dbReference>
<proteinExistence type="inferred from homology"/>
<reference evidence="13 14" key="1">
    <citation type="journal article" date="2011" name="Nat. Biotechnol.">
        <title>Comparative genomic analysis of the thermophilic biomass-degrading fungi Myceliophthora thermophila and Thielavia terrestris.</title>
        <authorList>
            <person name="Berka R.M."/>
            <person name="Grigoriev I.V."/>
            <person name="Otillar R."/>
            <person name="Salamov A."/>
            <person name="Grimwood J."/>
            <person name="Reid I."/>
            <person name="Ishmael N."/>
            <person name="John T."/>
            <person name="Darmond C."/>
            <person name="Moisan M.-C."/>
            <person name="Henrissat B."/>
            <person name="Coutinho P.M."/>
            <person name="Lombard V."/>
            <person name="Natvig D.O."/>
            <person name="Lindquist E."/>
            <person name="Schmutz J."/>
            <person name="Lucas S."/>
            <person name="Harris P."/>
            <person name="Powlowski J."/>
            <person name="Bellemare A."/>
            <person name="Taylor D."/>
            <person name="Butler G."/>
            <person name="de Vries R.P."/>
            <person name="Allijn I.E."/>
            <person name="van den Brink J."/>
            <person name="Ushinsky S."/>
            <person name="Storms R."/>
            <person name="Powell A.J."/>
            <person name="Paulsen I.T."/>
            <person name="Elbourne L.D.H."/>
            <person name="Baker S.E."/>
            <person name="Magnuson J."/>
            <person name="LaBoissiere S."/>
            <person name="Clutterbuck A.J."/>
            <person name="Martinez D."/>
            <person name="Wogulis M."/>
            <person name="de Leon A.L."/>
            <person name="Rey M.W."/>
            <person name="Tsang A."/>
        </authorList>
    </citation>
    <scope>NUCLEOTIDE SEQUENCE [LARGE SCALE GENOMIC DNA]</scope>
    <source>
        <strain evidence="14">ATCC 42464 / BCRC 31852 / DSM 1799</strain>
    </source>
</reference>
<comment type="function">
    <text evidence="1 11">Component of the MICOS complex, a large protein complex of the mitochondrial inner membrane that plays crucial roles in the maintenance of crista junctions, inner membrane architecture, and formation of contact sites to the outer membrane.</text>
</comment>
<evidence type="ECO:0000256" key="5">
    <source>
        <dbReference type="ARBA" id="ARBA00022692"/>
    </source>
</evidence>
<dbReference type="EMBL" id="CP003003">
    <property type="protein sequence ID" value="AEO55999.1"/>
    <property type="molecule type" value="Genomic_DNA"/>
</dbReference>
<dbReference type="Pfam" id="PF17050">
    <property type="entry name" value="AIM5"/>
    <property type="match status" value="1"/>
</dbReference>
<dbReference type="OrthoDB" id="4037694at2759"/>
<dbReference type="VEuPathDB" id="FungiDB:MYCTH_2300398"/>
<protein>
    <recommendedName>
        <fullName evidence="4 11">MICOS complex subunit MIC12</fullName>
    </recommendedName>
    <alternativeName>
        <fullName evidence="10 11">Altered inheritance of mitochondria protein 5, mitochondrial</fullName>
    </alternativeName>
    <alternativeName>
        <fullName evidence="9 11">Found in mitochondrial proteome protein 51</fullName>
    </alternativeName>
</protein>
<dbReference type="eggNOG" id="ENOG502SC1K">
    <property type="taxonomic scope" value="Eukaryota"/>
</dbReference>
<dbReference type="GeneID" id="11511923"/>
<keyword evidence="7 11" id="KW-0496">Mitochondrion</keyword>
<feature type="region of interest" description="Disordered" evidence="12">
    <location>
        <begin position="154"/>
        <end position="192"/>
    </location>
</feature>
<evidence type="ECO:0000256" key="12">
    <source>
        <dbReference type="SAM" id="MobiDB-lite"/>
    </source>
</evidence>